<dbReference type="InterPro" id="IPR002716">
    <property type="entry name" value="PIN_dom"/>
</dbReference>
<proteinExistence type="predicted"/>
<evidence type="ECO:0000259" key="1">
    <source>
        <dbReference type="Pfam" id="PF01850"/>
    </source>
</evidence>
<name>A0A857J364_9BURK</name>
<accession>A0A857J364</accession>
<gene>
    <name evidence="2" type="ORF">GT347_10360</name>
</gene>
<dbReference type="Gene3D" id="3.40.50.1010">
    <property type="entry name" value="5'-nuclease"/>
    <property type="match status" value="1"/>
</dbReference>
<evidence type="ECO:0000313" key="3">
    <source>
        <dbReference type="Proteomes" id="UP000464787"/>
    </source>
</evidence>
<dbReference type="SUPFAM" id="SSF88723">
    <property type="entry name" value="PIN domain-like"/>
    <property type="match status" value="1"/>
</dbReference>
<dbReference type="KEGG" id="xyk:GT347_10360"/>
<feature type="domain" description="PIN" evidence="1">
    <location>
        <begin position="8"/>
        <end position="51"/>
    </location>
</feature>
<evidence type="ECO:0000313" key="2">
    <source>
        <dbReference type="EMBL" id="QHI98360.1"/>
    </source>
</evidence>
<dbReference type="EMBL" id="CP047650">
    <property type="protein sequence ID" value="QHI98360.1"/>
    <property type="molecule type" value="Genomic_DNA"/>
</dbReference>
<dbReference type="InterPro" id="IPR029060">
    <property type="entry name" value="PIN-like_dom_sf"/>
</dbReference>
<dbReference type="Pfam" id="PF01850">
    <property type="entry name" value="PIN"/>
    <property type="match status" value="1"/>
</dbReference>
<dbReference type="AlphaFoldDB" id="A0A857J364"/>
<organism evidence="2 3">
    <name type="scientific">Xylophilus rhododendri</name>
    <dbReference type="NCBI Taxonomy" id="2697032"/>
    <lineage>
        <taxon>Bacteria</taxon>
        <taxon>Pseudomonadati</taxon>
        <taxon>Pseudomonadota</taxon>
        <taxon>Betaproteobacteria</taxon>
        <taxon>Burkholderiales</taxon>
        <taxon>Xylophilus</taxon>
    </lineage>
</organism>
<sequence length="64" mass="6714">MLHITPAISQRAAAPVDALALSHGMRLADALIGATAVEHGFPLVTANIKHFGAIDELQLEAFIP</sequence>
<keyword evidence="3" id="KW-1185">Reference proteome</keyword>
<dbReference type="RefSeq" id="WP_160551877.1">
    <property type="nucleotide sequence ID" value="NZ_CP047650.1"/>
</dbReference>
<dbReference type="Proteomes" id="UP000464787">
    <property type="component" value="Chromosome"/>
</dbReference>
<reference evidence="2 3" key="1">
    <citation type="submission" date="2020-01" db="EMBL/GenBank/DDBJ databases">
        <title>Genome sequencing of strain KACC 21265.</title>
        <authorList>
            <person name="Heo J."/>
            <person name="Kim S.-J."/>
            <person name="Kim J.-S."/>
            <person name="Hong S.-B."/>
            <person name="Kwon S.-W."/>
        </authorList>
    </citation>
    <scope>NUCLEOTIDE SEQUENCE [LARGE SCALE GENOMIC DNA]</scope>
    <source>
        <strain evidence="2 3">KACC 21265</strain>
    </source>
</reference>
<protein>
    <recommendedName>
        <fullName evidence="1">PIN domain-containing protein</fullName>
    </recommendedName>
</protein>